<evidence type="ECO:0000313" key="5">
    <source>
        <dbReference type="EMBL" id="CCE94779.1"/>
    </source>
</evidence>
<dbReference type="InterPro" id="IPR052158">
    <property type="entry name" value="INH-QAR"/>
</dbReference>
<name>G9AAZ9_SINF1</name>
<dbReference type="EMBL" id="HE616890">
    <property type="protein sequence ID" value="CCE94779.1"/>
    <property type="molecule type" value="Genomic_DNA"/>
</dbReference>
<evidence type="ECO:0000256" key="3">
    <source>
        <dbReference type="ARBA" id="ARBA00023163"/>
    </source>
</evidence>
<dbReference type="PANTHER" id="PTHR43130:SF3">
    <property type="entry name" value="HTH-TYPE TRANSCRIPTIONAL REGULATOR RV1931C"/>
    <property type="match status" value="1"/>
</dbReference>
<evidence type="ECO:0000313" key="6">
    <source>
        <dbReference type="Proteomes" id="UP000007735"/>
    </source>
</evidence>
<evidence type="ECO:0000256" key="2">
    <source>
        <dbReference type="ARBA" id="ARBA00023125"/>
    </source>
</evidence>
<dbReference type="PANTHER" id="PTHR43130">
    <property type="entry name" value="ARAC-FAMILY TRANSCRIPTIONAL REGULATOR"/>
    <property type="match status" value="1"/>
</dbReference>
<dbReference type="InterPro" id="IPR018062">
    <property type="entry name" value="HTH_AraC-typ_CS"/>
</dbReference>
<dbReference type="eggNOG" id="COG4977">
    <property type="taxonomic scope" value="Bacteria"/>
</dbReference>
<sequence>MGPRSDRRRNGATLRTALTETTAASGKTLSDKGVLRVGFILARSFTLSAFSLFADALRLGSDVEDKSGRVNCDWEVLGSTRNFVMSSCGIQVAPTASLRPPTEFSYIAVVGGRLNVAEPLDRETVDYLHGAARAGVPIIGVCTGSFVLAEAGVLDGHAACVSWLHHNEFRARFPEIEVTSNRIFFEDGNIITCAGGSSVADLATYLIRKHVGEDAERNALEIMQITRRREASEMQPRNPLGPVPVHDKRISLALMVMEQHLEDLIGIDDVATVLGISRRQLERLFQNELGATPISVYLKLRLDAAMRLVASTDKPLIEIALETGFENVSHFIRKFRKAFSITPAAARKQLAAARDAAPSRRGRGTIYIPR</sequence>
<dbReference type="InterPro" id="IPR002818">
    <property type="entry name" value="DJ-1/PfpI"/>
</dbReference>
<keyword evidence="3" id="KW-0804">Transcription</keyword>
<feature type="domain" description="HTH araC/xylS-type" evidence="4">
    <location>
        <begin position="251"/>
        <end position="349"/>
    </location>
</feature>
<dbReference type="PROSITE" id="PS01124">
    <property type="entry name" value="HTH_ARAC_FAMILY_2"/>
    <property type="match status" value="1"/>
</dbReference>
<gene>
    <name evidence="5" type="ordered locus">SFHH103_00277</name>
</gene>
<dbReference type="InterPro" id="IPR009057">
    <property type="entry name" value="Homeodomain-like_sf"/>
</dbReference>
<dbReference type="PROSITE" id="PS00041">
    <property type="entry name" value="HTH_ARAC_FAMILY_1"/>
    <property type="match status" value="1"/>
</dbReference>
<organism evidence="5 6">
    <name type="scientific">Sinorhizobium fredii (strain HH103)</name>
    <dbReference type="NCBI Taxonomy" id="1117943"/>
    <lineage>
        <taxon>Bacteria</taxon>
        <taxon>Pseudomonadati</taxon>
        <taxon>Pseudomonadota</taxon>
        <taxon>Alphaproteobacteria</taxon>
        <taxon>Hyphomicrobiales</taxon>
        <taxon>Rhizobiaceae</taxon>
        <taxon>Sinorhizobium/Ensifer group</taxon>
        <taxon>Sinorhizobium</taxon>
    </lineage>
</organism>
<dbReference type="Proteomes" id="UP000007735">
    <property type="component" value="Chromosome"/>
</dbReference>
<reference evidence="5 6" key="1">
    <citation type="journal article" date="2012" name="J. Bacteriol.">
        <title>Genome sequence of the soybean symbiont Sinorhizobium fredii HH103.</title>
        <authorList>
            <person name="Weidner S."/>
            <person name="Becker A."/>
            <person name="Bonilla I."/>
            <person name="Jaenicke S."/>
            <person name="Lloret J."/>
            <person name="Margaret I."/>
            <person name="Puhler A."/>
            <person name="Ruiz-Sainz J.E."/>
            <person name="Schneiker-Bekel S."/>
            <person name="Szczepanowski R."/>
            <person name="Vinardell J.M."/>
            <person name="Zehner S."/>
            <person name="Gottfert M."/>
        </authorList>
    </citation>
    <scope>NUCLEOTIDE SEQUENCE [LARGE SCALE GENOMIC DNA]</scope>
    <source>
        <strain evidence="5 6">HH103</strain>
    </source>
</reference>
<dbReference type="Pfam" id="PF01965">
    <property type="entry name" value="DJ-1_PfpI"/>
    <property type="match status" value="1"/>
</dbReference>
<dbReference type="KEGG" id="sfh:SFHH103_00277"/>
<dbReference type="SUPFAM" id="SSF52317">
    <property type="entry name" value="Class I glutamine amidotransferase-like"/>
    <property type="match status" value="1"/>
</dbReference>
<protein>
    <submittedName>
        <fullName evidence="5">HTH-type transcriptional regulator glxA</fullName>
    </submittedName>
</protein>
<dbReference type="InterPro" id="IPR020449">
    <property type="entry name" value="Tscrpt_reg_AraC-type_HTH"/>
</dbReference>
<dbReference type="Gene3D" id="3.40.50.880">
    <property type="match status" value="1"/>
</dbReference>
<dbReference type="SUPFAM" id="SSF46689">
    <property type="entry name" value="Homeodomain-like"/>
    <property type="match status" value="2"/>
</dbReference>
<dbReference type="SMART" id="SM00342">
    <property type="entry name" value="HTH_ARAC"/>
    <property type="match status" value="1"/>
</dbReference>
<evidence type="ECO:0000259" key="4">
    <source>
        <dbReference type="PROSITE" id="PS01124"/>
    </source>
</evidence>
<dbReference type="CDD" id="cd03136">
    <property type="entry name" value="GATase1_AraC_ArgR_like"/>
    <property type="match status" value="1"/>
</dbReference>
<dbReference type="GO" id="GO:0003700">
    <property type="term" value="F:DNA-binding transcription factor activity"/>
    <property type="evidence" value="ECO:0007669"/>
    <property type="project" value="InterPro"/>
</dbReference>
<dbReference type="HOGENOM" id="CLU_000445_59_0_5"/>
<dbReference type="InterPro" id="IPR029062">
    <property type="entry name" value="Class_I_gatase-like"/>
</dbReference>
<proteinExistence type="predicted"/>
<dbReference type="Gene3D" id="1.10.10.60">
    <property type="entry name" value="Homeodomain-like"/>
    <property type="match status" value="1"/>
</dbReference>
<dbReference type="STRING" id="1117943.SFHH103_00277"/>
<dbReference type="AlphaFoldDB" id="G9AAZ9"/>
<dbReference type="Pfam" id="PF12833">
    <property type="entry name" value="HTH_18"/>
    <property type="match status" value="1"/>
</dbReference>
<keyword evidence="1" id="KW-0805">Transcription regulation</keyword>
<dbReference type="PRINTS" id="PR00032">
    <property type="entry name" value="HTHARAC"/>
</dbReference>
<evidence type="ECO:0000256" key="1">
    <source>
        <dbReference type="ARBA" id="ARBA00023015"/>
    </source>
</evidence>
<dbReference type="InterPro" id="IPR018060">
    <property type="entry name" value="HTH_AraC"/>
</dbReference>
<dbReference type="PATRIC" id="fig|380.5.peg.301"/>
<dbReference type="GO" id="GO:0043565">
    <property type="term" value="F:sequence-specific DNA binding"/>
    <property type="evidence" value="ECO:0007669"/>
    <property type="project" value="InterPro"/>
</dbReference>
<accession>G9AAZ9</accession>
<keyword evidence="2" id="KW-0238">DNA-binding</keyword>